<dbReference type="RefSeq" id="WP_148947865.1">
    <property type="nucleotide sequence ID" value="NZ_VTEH01000014.1"/>
</dbReference>
<protein>
    <submittedName>
        <fullName evidence="2">DUF4173 domain-containing protein</fullName>
    </submittedName>
</protein>
<keyword evidence="1" id="KW-0472">Membrane</keyword>
<feature type="transmembrane region" description="Helical" evidence="1">
    <location>
        <begin position="417"/>
        <end position="435"/>
    </location>
</feature>
<comment type="caution">
    <text evidence="2">The sequence shown here is derived from an EMBL/GenBank/DDBJ whole genome shotgun (WGS) entry which is preliminary data.</text>
</comment>
<gene>
    <name evidence="2" type="ORF">FZC79_16400</name>
</gene>
<feature type="transmembrane region" description="Helical" evidence="1">
    <location>
        <begin position="57"/>
        <end position="75"/>
    </location>
</feature>
<accession>A0A5D4K9G9</accession>
<feature type="transmembrane region" description="Helical" evidence="1">
    <location>
        <begin position="350"/>
        <end position="368"/>
    </location>
</feature>
<proteinExistence type="predicted"/>
<evidence type="ECO:0000313" key="2">
    <source>
        <dbReference type="EMBL" id="TYR74031.1"/>
    </source>
</evidence>
<dbReference type="InterPro" id="IPR025291">
    <property type="entry name" value="DUF4153"/>
</dbReference>
<feature type="transmembrane region" description="Helical" evidence="1">
    <location>
        <begin position="29"/>
        <end position="45"/>
    </location>
</feature>
<feature type="transmembrane region" description="Helical" evidence="1">
    <location>
        <begin position="239"/>
        <end position="262"/>
    </location>
</feature>
<feature type="transmembrane region" description="Helical" evidence="1">
    <location>
        <begin position="81"/>
        <end position="100"/>
    </location>
</feature>
<evidence type="ECO:0000256" key="1">
    <source>
        <dbReference type="SAM" id="Phobius"/>
    </source>
</evidence>
<feature type="transmembrane region" description="Helical" evidence="1">
    <location>
        <begin position="152"/>
        <end position="171"/>
    </location>
</feature>
<feature type="transmembrane region" description="Helical" evidence="1">
    <location>
        <begin position="201"/>
        <end position="218"/>
    </location>
</feature>
<feature type="transmembrane region" description="Helical" evidence="1">
    <location>
        <begin position="312"/>
        <end position="330"/>
    </location>
</feature>
<name>A0A5D4K9G9_9BACI</name>
<feature type="transmembrane region" description="Helical" evidence="1">
    <location>
        <begin position="380"/>
        <end position="402"/>
    </location>
</feature>
<dbReference type="Proteomes" id="UP000323317">
    <property type="component" value="Unassembled WGS sequence"/>
</dbReference>
<organism evidence="2 3">
    <name type="scientific">Rossellomorea vietnamensis</name>
    <dbReference type="NCBI Taxonomy" id="218284"/>
    <lineage>
        <taxon>Bacteria</taxon>
        <taxon>Bacillati</taxon>
        <taxon>Bacillota</taxon>
        <taxon>Bacilli</taxon>
        <taxon>Bacillales</taxon>
        <taxon>Bacillaceae</taxon>
        <taxon>Rossellomorea</taxon>
    </lineage>
</organism>
<dbReference type="EMBL" id="VTEH01000014">
    <property type="protein sequence ID" value="TYR74031.1"/>
    <property type="molecule type" value="Genomic_DNA"/>
</dbReference>
<evidence type="ECO:0000313" key="3">
    <source>
        <dbReference type="Proteomes" id="UP000323317"/>
    </source>
</evidence>
<sequence>MKKRNLSLIASCLLVGIMAEWLFIDHTFGLNVFLFATLYYSLFYWQMKGKRLMNRKIGFLLMFSILFLALNYFLYWNMVLYLLNLIILPGLIIVHCVLITRKKRVDWNSFGFIGYMFTFTGKWITFAISRLLVPKKIFASRMQAQSYRTLKMIVLGVLISLPLVFFTGLLLMSADRHFAELVELFPLQMLDLSIGDELLRLGFILIVSLLLYTFVRILRRDHTSYSRLLKNKKVKLEGIIVITVLIFLNGLYALFTFVQFQYFFSDTLISGLTYADYARRGFFELIVVTLINWTIVVAVIKTMDMETKKMNVLINALLSLLVGMSGIMLYSAGMRLTLYEEAYGFTMARILAHAFMVWIGVILTFTFIKIWYNTLSLSRFYIISTLVFYSAFNIVDLNGLIVQKNLDRYQETERVDVFYFQQLSAAGILGLIELYKENPDVSGLREALVKEMENAEYYKESWQSSNLVKKQAREALKDLEIR</sequence>
<dbReference type="Pfam" id="PF13687">
    <property type="entry name" value="DUF4153"/>
    <property type="match status" value="1"/>
</dbReference>
<dbReference type="AlphaFoldDB" id="A0A5D4K9G9"/>
<feature type="transmembrane region" description="Helical" evidence="1">
    <location>
        <begin position="282"/>
        <end position="300"/>
    </location>
</feature>
<keyword evidence="1" id="KW-0812">Transmembrane</keyword>
<reference evidence="2 3" key="1">
    <citation type="submission" date="2019-08" db="EMBL/GenBank/DDBJ databases">
        <title>Bacillus genomes from the desert of Cuatro Cienegas, Coahuila.</title>
        <authorList>
            <person name="Olmedo-Alvarez G."/>
        </authorList>
    </citation>
    <scope>NUCLEOTIDE SEQUENCE [LARGE SCALE GENOMIC DNA]</scope>
    <source>
        <strain evidence="2 3">CH40_1T</strain>
    </source>
</reference>
<keyword evidence="1" id="KW-1133">Transmembrane helix</keyword>